<dbReference type="Gene3D" id="1.20.1310.20">
    <property type="entry name" value="Duffy-antigen binding domain"/>
    <property type="match status" value="2"/>
</dbReference>
<feature type="domain" description="Duffy-binding-like" evidence="5">
    <location>
        <begin position="289"/>
        <end position="426"/>
    </location>
</feature>
<dbReference type="GO" id="GO:0016020">
    <property type="term" value="C:membrane"/>
    <property type="evidence" value="ECO:0007669"/>
    <property type="project" value="InterPro"/>
</dbReference>
<evidence type="ECO:0000256" key="1">
    <source>
        <dbReference type="SAM" id="Coils"/>
    </source>
</evidence>
<feature type="compositionally biased region" description="Basic and acidic residues" evidence="2">
    <location>
        <begin position="765"/>
        <end position="784"/>
    </location>
</feature>
<gene>
    <name evidence="6" type="ORF">PFTANZ_06406</name>
</gene>
<feature type="domain" description="Duffy-antigen binding" evidence="4">
    <location>
        <begin position="483"/>
        <end position="682"/>
    </location>
</feature>
<feature type="domain" description="Duffy-antigen binding" evidence="4">
    <location>
        <begin position="97"/>
        <end position="285"/>
    </location>
</feature>
<keyword evidence="3" id="KW-0812">Transmembrane</keyword>
<feature type="region of interest" description="Disordered" evidence="2">
    <location>
        <begin position="248"/>
        <end position="270"/>
    </location>
</feature>
<protein>
    <recommendedName>
        <fullName evidence="8">Duffy-binding-like domain-containing protein</fullName>
    </recommendedName>
</protein>
<dbReference type="FunFam" id="1.20.1310.20:FF:000003">
    <property type="entry name" value="Erythrocyte membrane protein 1, PfEMP1"/>
    <property type="match status" value="1"/>
</dbReference>
<keyword evidence="3" id="KW-1133">Transmembrane helix</keyword>
<evidence type="ECO:0008006" key="8">
    <source>
        <dbReference type="Google" id="ProtNLM"/>
    </source>
</evidence>
<reference evidence="6 7" key="2">
    <citation type="submission" date="2013-02" db="EMBL/GenBank/DDBJ databases">
        <title>The Genome Sequence of Plasmodium falciparum Tanzania (2000708).</title>
        <authorList>
            <consortium name="The Broad Institute Genome Sequencing Platform"/>
            <consortium name="The Broad Institute Genome Sequencing Center for Infectious Disease"/>
            <person name="Neafsey D."/>
            <person name="Cheeseman I."/>
            <person name="Volkman S."/>
            <person name="Adams J."/>
            <person name="Walker B."/>
            <person name="Young S.K."/>
            <person name="Zeng Q."/>
            <person name="Gargeya S."/>
            <person name="Fitzgerald M."/>
            <person name="Haas B."/>
            <person name="Abouelleil A."/>
            <person name="Alvarado L."/>
            <person name="Arachchi H.M."/>
            <person name="Berlin A.M."/>
            <person name="Chapman S.B."/>
            <person name="Dewar J."/>
            <person name="Goldberg J."/>
            <person name="Griggs A."/>
            <person name="Gujja S."/>
            <person name="Hansen M."/>
            <person name="Howarth C."/>
            <person name="Imamovic A."/>
            <person name="Larimer J."/>
            <person name="McCowan C."/>
            <person name="Murphy C."/>
            <person name="Neiman D."/>
            <person name="Pearson M."/>
            <person name="Priest M."/>
            <person name="Roberts A."/>
            <person name="Saif S."/>
            <person name="Shea T."/>
            <person name="Sisk P."/>
            <person name="Sykes S."/>
            <person name="Wortman J."/>
            <person name="Nusbaum C."/>
            <person name="Birren B."/>
        </authorList>
    </citation>
    <scope>NUCLEOTIDE SEQUENCE [LARGE SCALE GENOMIC DNA]</scope>
    <source>
        <strain evidence="7">Tanzania (2000708)</strain>
    </source>
</reference>
<dbReference type="GO" id="GO:0046789">
    <property type="term" value="F:host cell surface receptor binding"/>
    <property type="evidence" value="ECO:0007669"/>
    <property type="project" value="InterPro"/>
</dbReference>
<evidence type="ECO:0000259" key="4">
    <source>
        <dbReference type="Pfam" id="PF05424"/>
    </source>
</evidence>
<feature type="coiled-coil region" evidence="1">
    <location>
        <begin position="1"/>
        <end position="28"/>
    </location>
</feature>
<dbReference type="EMBL" id="KI927015">
    <property type="protein sequence ID" value="ETW32874.1"/>
    <property type="molecule type" value="Genomic_DNA"/>
</dbReference>
<dbReference type="Gene3D" id="1.20.58.830">
    <property type="match status" value="2"/>
</dbReference>
<organism evidence="6 7">
    <name type="scientific">Plasmodium falciparum Tanzania</name>
    <name type="common">2000708</name>
    <dbReference type="NCBI Taxonomy" id="1036725"/>
    <lineage>
        <taxon>Eukaryota</taxon>
        <taxon>Sar</taxon>
        <taxon>Alveolata</taxon>
        <taxon>Apicomplexa</taxon>
        <taxon>Aconoidasida</taxon>
        <taxon>Haemosporida</taxon>
        <taxon>Plasmodiidae</taxon>
        <taxon>Plasmodium</taxon>
        <taxon>Plasmodium (Laverania)</taxon>
    </lineage>
</organism>
<feature type="non-terminal residue" evidence="6">
    <location>
        <position position="822"/>
    </location>
</feature>
<keyword evidence="3" id="KW-0472">Membrane</keyword>
<evidence type="ECO:0000313" key="6">
    <source>
        <dbReference type="EMBL" id="ETW32874.1"/>
    </source>
</evidence>
<dbReference type="InterPro" id="IPR008602">
    <property type="entry name" value="Duffy-antigen-binding"/>
</dbReference>
<evidence type="ECO:0000256" key="2">
    <source>
        <dbReference type="SAM" id="MobiDB-lite"/>
    </source>
</evidence>
<proteinExistence type="predicted"/>
<keyword evidence="1" id="KW-0175">Coiled coil</keyword>
<dbReference type="InterPro" id="IPR054595">
    <property type="entry name" value="DBL_C"/>
</dbReference>
<accession>A0A024VVY9</accession>
<feature type="region of interest" description="Disordered" evidence="2">
    <location>
        <begin position="763"/>
        <end position="795"/>
    </location>
</feature>
<reference evidence="6 7" key="1">
    <citation type="submission" date="2013-02" db="EMBL/GenBank/DDBJ databases">
        <title>The Genome Annotation of Plasmodium falciparum Tanzania (2000708).</title>
        <authorList>
            <consortium name="The Broad Institute Genome Sequencing Platform"/>
            <consortium name="The Broad Institute Genome Sequencing Center for Infectious Disease"/>
            <person name="Neafsey D."/>
            <person name="Hoffman S."/>
            <person name="Volkman S."/>
            <person name="Rosenthal P."/>
            <person name="Walker B."/>
            <person name="Young S.K."/>
            <person name="Zeng Q."/>
            <person name="Gargeya S."/>
            <person name="Fitzgerald M."/>
            <person name="Haas B."/>
            <person name="Abouelleil A."/>
            <person name="Allen A.W."/>
            <person name="Alvarado L."/>
            <person name="Arachchi H.M."/>
            <person name="Berlin A.M."/>
            <person name="Chapman S.B."/>
            <person name="Gainer-Dewar J."/>
            <person name="Goldberg J."/>
            <person name="Griggs A."/>
            <person name="Gujja S."/>
            <person name="Hansen M."/>
            <person name="Howarth C."/>
            <person name="Imamovic A."/>
            <person name="Ireland A."/>
            <person name="Larimer J."/>
            <person name="McCowan C."/>
            <person name="Murphy C."/>
            <person name="Pearson M."/>
            <person name="Poon T.W."/>
            <person name="Priest M."/>
            <person name="Roberts A."/>
            <person name="Saif S."/>
            <person name="Shea T."/>
            <person name="Sisk P."/>
            <person name="Sykes S."/>
            <person name="Wortman J."/>
            <person name="Nusbaum C."/>
            <person name="Birren B."/>
        </authorList>
    </citation>
    <scope>NUCLEOTIDE SEQUENCE [LARGE SCALE GENOMIC DNA]</scope>
    <source>
        <strain evidence="7">Tanzania (2000708)</strain>
    </source>
</reference>
<dbReference type="Proteomes" id="UP000030708">
    <property type="component" value="Unassembled WGS sequence"/>
</dbReference>
<evidence type="ECO:0000256" key="3">
    <source>
        <dbReference type="SAM" id="Phobius"/>
    </source>
</evidence>
<evidence type="ECO:0000313" key="7">
    <source>
        <dbReference type="Proteomes" id="UP000030708"/>
    </source>
</evidence>
<name>A0A024VVY9_PLAFA</name>
<dbReference type="OrthoDB" id="10524814at2759"/>
<evidence type="ECO:0000259" key="5">
    <source>
        <dbReference type="Pfam" id="PF22672"/>
    </source>
</evidence>
<dbReference type="AlphaFoldDB" id="A0A024VVY9"/>
<dbReference type="Pfam" id="PF05424">
    <property type="entry name" value="Duffy_binding"/>
    <property type="match status" value="2"/>
</dbReference>
<dbReference type="InterPro" id="IPR042202">
    <property type="entry name" value="Duffy-ag-bd_sf"/>
</dbReference>
<dbReference type="Pfam" id="PF22672">
    <property type="entry name" value="DBL_C"/>
    <property type="match status" value="1"/>
</dbReference>
<feature type="coiled-coil region" evidence="1">
    <location>
        <begin position="295"/>
        <end position="348"/>
    </location>
</feature>
<feature type="transmembrane region" description="Helical" evidence="3">
    <location>
        <begin position="800"/>
        <end position="821"/>
    </location>
</feature>
<sequence>MTCVERAAEELRKEAERAIDKIKDNKLKGDGTKFKSECNKVKKENNGGNVKDACDFEKTYKTSVKSLKETCNNNGMERFNIDQQWKCIKIKKIGKDLCIPPRREHMCLDDLSMLGRSTVNDSSALLKKVQEAAKSEGNDIIRKLLEENSCDEHRICDAMKYSFADLGDIIRGRDLWNTNSKQKGLESRLRSAFENIYKNVSDNKKHIYKKGIPHYIELRSDWWDANRKEVWKAMTCNAPDAAKFLKKDENVSSDSSSSKGIFSNDPNCGHKSEPPDYDYIPQPFRWMQEWSETFCKLLNEQMKQFETECKDCKNHGITCEGDDNGKKCERCKEQCKKYEELIDEWKNKFGKYNEIYKEIYINKDSTKTQKYVTKFIETLNSKCENVQTADKYLHEATQCTDYGFRECDSNDEKYAFKNPPKGFEHACKCEPPDPLNDCPKDDKHQTVCKNLSPIKSCEGKNFNNDLGEWTPHEVKDSTGNNKGVLVPPRRRRLCLRNINWHLNNINNKADFRNKFLQYVYTEGKFVGEKYKNDNKNALDAMRYSFYDYGDIIKGTDLISTTLMDKLKTKLDELLRENNSNEISKDRKNWWTQNKNRVWHAMLCGYKAAGGKIEEGDCTLPDDNTPQFLRWFQEWSEHFCATRQKLYDKVQTKCKSAKCDPTNGIMEPADCEEACTQYRDYITRKIQEYRLLNHQYTMNFKKQRAEDKNVPEYFKDKCKNKCQCLFEYIDIEKKWKNMYDSLNDNNLKNICDCIKIKPTYFPKNNKPKDETAPDEPKHKEDKIEPPEPPLPPADQPFDPTILHTTIPFGIAFALGSIAFLFLK</sequence>
<dbReference type="FunFam" id="1.20.58.830:FF:000006">
    <property type="entry name" value="Erythrocyte membrane protein 1, PfEMP1"/>
    <property type="match status" value="1"/>
</dbReference>
<dbReference type="SUPFAM" id="SSF140924">
    <property type="entry name" value="Duffy binding domain-like"/>
    <property type="match status" value="2"/>
</dbReference>